<protein>
    <recommendedName>
        <fullName evidence="3">Tetratricopeptide repeat protein</fullName>
    </recommendedName>
</protein>
<dbReference type="InterPro" id="IPR011990">
    <property type="entry name" value="TPR-like_helical_dom_sf"/>
</dbReference>
<feature type="coiled-coil region" evidence="1">
    <location>
        <begin position="26"/>
        <end position="53"/>
    </location>
</feature>
<proteinExistence type="predicted"/>
<accession>A0A382MAF8</accession>
<evidence type="ECO:0000256" key="1">
    <source>
        <dbReference type="SAM" id="Coils"/>
    </source>
</evidence>
<sequence length="357" mass="41177">MKIPHLILTFFIIANISLSTVRADILDDLFEENQAAKKSINSLQMDCQELTVQCKERAAALQSSDSFSKNFEEALQRNIHEWPNNELDIIKEALNLRNFADNRFKKGFFGQASEQYDKASQMIFDVLVKANQLFEENLRVGEKYLYERDKPEWAIAYFNTALKYAPGDERVKRGIDVINFRINYEKDIAESEKLIAIGDDAEAIFLLEKLLSGSPDEKRMEIQKLLAKAKANLKIKEVEGYAQEFSDAYENGEDKTQILSKIENRLATYGEDSTTITLQKLRDKIIEETYAQSFQDLQDAFINKTKELEELYALTSSLVEKYPSKGDLKDLRDKIIEETYAQSFQDLQDAFINKTKE</sequence>
<evidence type="ECO:0000313" key="2">
    <source>
        <dbReference type="EMBL" id="SVC44221.1"/>
    </source>
</evidence>
<dbReference type="EMBL" id="UINC01091450">
    <property type="protein sequence ID" value="SVC44221.1"/>
    <property type="molecule type" value="Genomic_DNA"/>
</dbReference>
<dbReference type="Gene3D" id="1.25.40.10">
    <property type="entry name" value="Tetratricopeptide repeat domain"/>
    <property type="match status" value="1"/>
</dbReference>
<dbReference type="SUPFAM" id="SSF48452">
    <property type="entry name" value="TPR-like"/>
    <property type="match status" value="1"/>
</dbReference>
<dbReference type="AlphaFoldDB" id="A0A382MAF8"/>
<gene>
    <name evidence="2" type="ORF">METZ01_LOCUS297075</name>
</gene>
<keyword evidence="1" id="KW-0175">Coiled coil</keyword>
<feature type="non-terminal residue" evidence="2">
    <location>
        <position position="357"/>
    </location>
</feature>
<evidence type="ECO:0008006" key="3">
    <source>
        <dbReference type="Google" id="ProtNLM"/>
    </source>
</evidence>
<organism evidence="2">
    <name type="scientific">marine metagenome</name>
    <dbReference type="NCBI Taxonomy" id="408172"/>
    <lineage>
        <taxon>unclassified sequences</taxon>
        <taxon>metagenomes</taxon>
        <taxon>ecological metagenomes</taxon>
    </lineage>
</organism>
<reference evidence="2" key="1">
    <citation type="submission" date="2018-05" db="EMBL/GenBank/DDBJ databases">
        <authorList>
            <person name="Lanie J.A."/>
            <person name="Ng W.-L."/>
            <person name="Kazmierczak K.M."/>
            <person name="Andrzejewski T.M."/>
            <person name="Davidsen T.M."/>
            <person name="Wayne K.J."/>
            <person name="Tettelin H."/>
            <person name="Glass J.I."/>
            <person name="Rusch D."/>
            <person name="Podicherti R."/>
            <person name="Tsui H.-C.T."/>
            <person name="Winkler M.E."/>
        </authorList>
    </citation>
    <scope>NUCLEOTIDE SEQUENCE</scope>
</reference>
<name>A0A382MAF8_9ZZZZ</name>